<evidence type="ECO:0000313" key="3">
    <source>
        <dbReference type="Proteomes" id="UP000629371"/>
    </source>
</evidence>
<keyword evidence="3" id="KW-1185">Reference proteome</keyword>
<dbReference type="RefSeq" id="WP_201802872.1">
    <property type="nucleotide sequence ID" value="NZ_JAERRI010000005.1"/>
</dbReference>
<feature type="region of interest" description="Disordered" evidence="1">
    <location>
        <begin position="1"/>
        <end position="68"/>
    </location>
</feature>
<protein>
    <submittedName>
        <fullName evidence="2">Uncharacterized protein</fullName>
    </submittedName>
</protein>
<evidence type="ECO:0000256" key="1">
    <source>
        <dbReference type="SAM" id="MobiDB-lite"/>
    </source>
</evidence>
<dbReference type="Proteomes" id="UP000629371">
    <property type="component" value="Unassembled WGS sequence"/>
</dbReference>
<sequence>MADSPLGRDGRHDHNSVQLTASWPEAGLGRRSAAATRARTVLDDHDHDHDHAHGDADGAADGERETVQRHRADARALLDRVW</sequence>
<proteinExistence type="predicted"/>
<evidence type="ECO:0000313" key="2">
    <source>
        <dbReference type="EMBL" id="MBL1089998.1"/>
    </source>
</evidence>
<name>A0ABS1MQE2_9ACTN</name>
<feature type="compositionally biased region" description="Basic and acidic residues" evidence="1">
    <location>
        <begin position="40"/>
        <end position="68"/>
    </location>
</feature>
<dbReference type="EMBL" id="JAERRI010000005">
    <property type="protein sequence ID" value="MBL1089998.1"/>
    <property type="molecule type" value="Genomic_DNA"/>
</dbReference>
<accession>A0ABS1MQE2</accession>
<gene>
    <name evidence="2" type="ORF">JK360_11395</name>
</gene>
<comment type="caution">
    <text evidence="2">The sequence shown here is derived from an EMBL/GenBank/DDBJ whole genome shotgun (WGS) entry which is preliminary data.</text>
</comment>
<feature type="compositionally biased region" description="Basic and acidic residues" evidence="1">
    <location>
        <begin position="1"/>
        <end position="15"/>
    </location>
</feature>
<feature type="compositionally biased region" description="Low complexity" evidence="1">
    <location>
        <begin position="30"/>
        <end position="39"/>
    </location>
</feature>
<reference evidence="2 3" key="1">
    <citation type="submission" date="2021-01" db="EMBL/GenBank/DDBJ databases">
        <title>WGS of actinomycetes isolated from Thailand.</title>
        <authorList>
            <person name="Thawai C."/>
        </authorList>
    </citation>
    <scope>NUCLEOTIDE SEQUENCE [LARGE SCALE GENOMIC DNA]</scope>
    <source>
        <strain evidence="2 3">CH9-7</strain>
    </source>
</reference>
<organism evidence="2 3">
    <name type="scientific">Streptomyces siderophoricus</name>
    <dbReference type="NCBI Taxonomy" id="2802281"/>
    <lineage>
        <taxon>Bacteria</taxon>
        <taxon>Bacillati</taxon>
        <taxon>Actinomycetota</taxon>
        <taxon>Actinomycetes</taxon>
        <taxon>Kitasatosporales</taxon>
        <taxon>Streptomycetaceae</taxon>
        <taxon>Streptomyces</taxon>
    </lineage>
</organism>